<dbReference type="EC" id="7.3.2.7" evidence="3 4"/>
<reference evidence="6 7" key="1">
    <citation type="journal article" date="2012" name="J. Bacteriol.">
        <title>Genome sequence of the highly efficient arsenite-oxidizing bacterium Achromobacter arsenitoxydans SY8.</title>
        <authorList>
            <person name="Li X."/>
            <person name="Hu Y."/>
            <person name="Gong J."/>
            <person name="Lin Y."/>
            <person name="Johnstone L."/>
            <person name="Rensing C."/>
            <person name="Wang G."/>
        </authorList>
    </citation>
    <scope>NUCLEOTIDE SEQUENCE [LARGE SCALE GENOMIC DNA]</scope>
    <source>
        <strain evidence="6 7">SY8</strain>
    </source>
</reference>
<organism evidence="6 7">
    <name type="scientific">Achromobacter arsenitoxydans SY8</name>
    <dbReference type="NCBI Taxonomy" id="477184"/>
    <lineage>
        <taxon>Bacteria</taxon>
        <taxon>Pseudomonadati</taxon>
        <taxon>Pseudomonadota</taxon>
        <taxon>Betaproteobacteria</taxon>
        <taxon>Burkholderiales</taxon>
        <taxon>Alcaligenaceae</taxon>
        <taxon>Achromobacter</taxon>
    </lineage>
</organism>
<dbReference type="PANTHER" id="PTHR10803:SF3">
    <property type="entry name" value="ATPASE GET3"/>
    <property type="match status" value="1"/>
</dbReference>
<dbReference type="PANTHER" id="PTHR10803">
    <property type="entry name" value="ARSENICAL PUMP-DRIVING ATPASE ARSENITE-TRANSLOCATING ATPASE"/>
    <property type="match status" value="1"/>
</dbReference>
<dbReference type="InterPro" id="IPR027541">
    <property type="entry name" value="Ars_ATPase"/>
</dbReference>
<dbReference type="Gene3D" id="3.40.50.300">
    <property type="entry name" value="P-loop containing nucleotide triphosphate hydrolases"/>
    <property type="match status" value="2"/>
</dbReference>
<keyword evidence="7" id="KW-1185">Reference proteome</keyword>
<dbReference type="InterPro" id="IPR025723">
    <property type="entry name" value="ArsA/GET3_ATPase-like"/>
</dbReference>
<keyword evidence="4" id="KW-1278">Translocase</keyword>
<dbReference type="PIRSF" id="PIRSF001327">
    <property type="entry name" value="Arsenical_pump-driving_ATPase"/>
    <property type="match status" value="1"/>
</dbReference>
<keyword evidence="4" id="KW-0067">ATP-binding</keyword>
<dbReference type="AlphaFoldDB" id="H0F876"/>
<comment type="caution">
    <text evidence="6">The sequence shown here is derived from an EMBL/GenBank/DDBJ whole genome shotgun (WGS) entry which is preliminary data.</text>
</comment>
<dbReference type="PATRIC" id="fig|477184.5.peg.2942"/>
<evidence type="ECO:0000259" key="5">
    <source>
        <dbReference type="SMART" id="SM00382"/>
    </source>
</evidence>
<evidence type="ECO:0000256" key="2">
    <source>
        <dbReference type="ARBA" id="ARBA00052296"/>
    </source>
</evidence>
<dbReference type="GO" id="GO:0005524">
    <property type="term" value="F:ATP binding"/>
    <property type="evidence" value="ECO:0007669"/>
    <property type="project" value="UniProtKB-UniRule"/>
</dbReference>
<dbReference type="InterPro" id="IPR027417">
    <property type="entry name" value="P-loop_NTPase"/>
</dbReference>
<evidence type="ECO:0000256" key="4">
    <source>
        <dbReference type="PIRNR" id="PIRNR001327"/>
    </source>
</evidence>
<accession>H0F876</accession>
<dbReference type="NCBIfam" id="TIGR04291">
    <property type="entry name" value="arsen_driv_ArsA"/>
    <property type="match status" value="1"/>
</dbReference>
<comment type="function">
    <text evidence="4">Anion-transporting ATPase.</text>
</comment>
<dbReference type="Proteomes" id="UP000003113">
    <property type="component" value="Unassembled WGS sequence"/>
</dbReference>
<gene>
    <name evidence="6" type="ORF">KYC_14872</name>
</gene>
<dbReference type="InterPro" id="IPR003593">
    <property type="entry name" value="AAA+_ATPase"/>
</dbReference>
<comment type="catalytic activity">
    <reaction evidence="2 4">
        <text>arsenite(in) + ATP + H2O = arsenite(out) + ADP + phosphate + H(+)</text>
        <dbReference type="Rhea" id="RHEA:11348"/>
        <dbReference type="ChEBI" id="CHEBI:15377"/>
        <dbReference type="ChEBI" id="CHEBI:15378"/>
        <dbReference type="ChEBI" id="CHEBI:29242"/>
        <dbReference type="ChEBI" id="CHEBI:30616"/>
        <dbReference type="ChEBI" id="CHEBI:43474"/>
        <dbReference type="ChEBI" id="CHEBI:456216"/>
        <dbReference type="EC" id="7.3.2.7"/>
    </reaction>
</comment>
<dbReference type="SUPFAM" id="SSF52540">
    <property type="entry name" value="P-loop containing nucleoside triphosphate hydrolases"/>
    <property type="match status" value="2"/>
</dbReference>
<evidence type="ECO:0000313" key="7">
    <source>
        <dbReference type="Proteomes" id="UP000003113"/>
    </source>
</evidence>
<dbReference type="SMART" id="SM00382">
    <property type="entry name" value="AAA"/>
    <property type="match status" value="2"/>
</dbReference>
<keyword evidence="4" id="KW-0059">Arsenical resistance</keyword>
<protein>
    <recommendedName>
        <fullName evidence="3 4">Arsenical pump-driving ATPase</fullName>
        <ecNumber evidence="3 4">7.3.2.7</ecNumber>
    </recommendedName>
</protein>
<evidence type="ECO:0000256" key="1">
    <source>
        <dbReference type="ARBA" id="ARBA00011040"/>
    </source>
</evidence>
<dbReference type="NCBIfam" id="TIGR00345">
    <property type="entry name" value="GET3_arsA_TRC40"/>
    <property type="match status" value="1"/>
</dbReference>
<dbReference type="InterPro" id="IPR016300">
    <property type="entry name" value="ATPase_ArsA/GET3"/>
</dbReference>
<proteinExistence type="inferred from homology"/>
<sequence>MIMKFLDETPRFMFFTGKGGVGKTSLACATAVTLAEQGARVLLVSTDPASNVGQVFNTEIGNRVTAIEAVRNLSALEIDPQGAAQQYRNRIVDPVRGVLPDDVVRGIEESLSGACTTEIAAFDEFTSLLTDANLTLDFDHVIFDTAPTGHTIRLLQLPGAWSNFLEAGQGDASCLGPLAGLEKQRTQYREAVAALADSRRTRLVLVARAQRATLDEAARTSQELADIGLSQQHLVINGVLPAAAVEHDALAAAVYEREQAAIAAIPPRLAALPQDQVTLKAFNIVGLDSLRMLLSDKTVVAPDAGNGVSPAIEAPDLASIVEDIAADGHGLVMVMGKGGVGKTTLAAAVAVELAERGFPVHLTTSDPAAHLARTLEGTLPHLTVSRIDPHTETERYRQHVLATKGAKLDAEGRALLEEDLRSPCTEEIAVFGAFSRIIREANTKFVIMDTAPTGHTLLLLDATGAYHREIARQMSGSNVHYTTPMMQLQDPAQTKVLLVTLAETTPVLEAANLQEDLRRAGIEPWAWLINNSIAAAGPSSPLLRQRARNELSEIKTVAQRHARRYAVVPLLKSEPVGIQRLRELTGYHAEAAADLRSS</sequence>
<evidence type="ECO:0000256" key="3">
    <source>
        <dbReference type="NCBIfam" id="TIGR04291"/>
    </source>
</evidence>
<feature type="domain" description="AAA+ ATPase" evidence="5">
    <location>
        <begin position="328"/>
        <end position="521"/>
    </location>
</feature>
<name>H0F876_9BURK</name>
<comment type="similarity">
    <text evidence="1 4">Belongs to the arsA ATPase family.</text>
</comment>
<feature type="domain" description="AAA+ ATPase" evidence="5">
    <location>
        <begin position="9"/>
        <end position="240"/>
    </location>
</feature>
<evidence type="ECO:0000313" key="6">
    <source>
        <dbReference type="EMBL" id="EHK65509.1"/>
    </source>
</evidence>
<dbReference type="Pfam" id="PF02374">
    <property type="entry name" value="ArsA_ATPase"/>
    <property type="match status" value="2"/>
</dbReference>
<keyword evidence="4" id="KW-0547">Nucleotide-binding</keyword>
<dbReference type="eggNOG" id="COG0003">
    <property type="taxonomic scope" value="Bacteria"/>
</dbReference>
<dbReference type="GO" id="GO:0016887">
    <property type="term" value="F:ATP hydrolysis activity"/>
    <property type="evidence" value="ECO:0007669"/>
    <property type="project" value="UniProtKB-UniRule"/>
</dbReference>
<dbReference type="CDD" id="cd02035">
    <property type="entry name" value="ArsA"/>
    <property type="match status" value="2"/>
</dbReference>
<dbReference type="GO" id="GO:0015446">
    <property type="term" value="F:ATPase-coupled arsenite transmembrane transporter activity"/>
    <property type="evidence" value="ECO:0007669"/>
    <property type="project" value="UniProtKB-UniRule"/>
</dbReference>
<dbReference type="STRING" id="477184.KYC_14872"/>
<dbReference type="EMBL" id="AGUF01000052">
    <property type="protein sequence ID" value="EHK65509.1"/>
    <property type="molecule type" value="Genomic_DNA"/>
</dbReference>